<organism evidence="4 5">
    <name type="scientific">Phototrophicus methaneseepsis</name>
    <dbReference type="NCBI Taxonomy" id="2710758"/>
    <lineage>
        <taxon>Bacteria</taxon>
        <taxon>Bacillati</taxon>
        <taxon>Chloroflexota</taxon>
        <taxon>Candidatus Thermofontia</taxon>
        <taxon>Phototrophicales</taxon>
        <taxon>Phototrophicaceae</taxon>
        <taxon>Phototrophicus</taxon>
    </lineage>
</organism>
<reference evidence="4 5" key="1">
    <citation type="submission" date="2020-02" db="EMBL/GenBank/DDBJ databases">
        <authorList>
            <person name="Zheng R.K."/>
            <person name="Sun C.M."/>
        </authorList>
    </citation>
    <scope>NUCLEOTIDE SEQUENCE [LARGE SCALE GENOMIC DNA]</scope>
    <source>
        <strain evidence="5">rifampicinis</strain>
    </source>
</reference>
<dbReference type="Pfam" id="PF00293">
    <property type="entry name" value="NUDIX"/>
    <property type="match status" value="1"/>
</dbReference>
<dbReference type="PROSITE" id="PS51462">
    <property type="entry name" value="NUDIX"/>
    <property type="match status" value="1"/>
</dbReference>
<evidence type="ECO:0000256" key="1">
    <source>
        <dbReference type="ARBA" id="ARBA00001946"/>
    </source>
</evidence>
<gene>
    <name evidence="4" type="ORF">G4Y79_24395</name>
</gene>
<dbReference type="PANTHER" id="PTHR43046:SF14">
    <property type="entry name" value="MUTT_NUDIX FAMILY PROTEIN"/>
    <property type="match status" value="1"/>
</dbReference>
<comment type="cofactor">
    <cofactor evidence="1">
        <name>Mg(2+)</name>
        <dbReference type="ChEBI" id="CHEBI:18420"/>
    </cofactor>
</comment>
<evidence type="ECO:0000256" key="2">
    <source>
        <dbReference type="ARBA" id="ARBA00022801"/>
    </source>
</evidence>
<dbReference type="CDD" id="cd02883">
    <property type="entry name" value="NUDIX_Hydrolase"/>
    <property type="match status" value="1"/>
</dbReference>
<name>A0A7S8E9F9_9CHLR</name>
<dbReference type="RefSeq" id="WP_195170856.1">
    <property type="nucleotide sequence ID" value="NZ_CP062983.1"/>
</dbReference>
<dbReference type="KEGG" id="pmet:G4Y79_24395"/>
<keyword evidence="5" id="KW-1185">Reference proteome</keyword>
<proteinExistence type="predicted"/>
<evidence type="ECO:0000259" key="3">
    <source>
        <dbReference type="PROSITE" id="PS51462"/>
    </source>
</evidence>
<protein>
    <submittedName>
        <fullName evidence="4">NUDIX hydrolase</fullName>
    </submittedName>
</protein>
<dbReference type="EMBL" id="CP062983">
    <property type="protein sequence ID" value="QPC82787.1"/>
    <property type="molecule type" value="Genomic_DNA"/>
</dbReference>
<accession>A0A7S8E9F9</accession>
<dbReference type="PANTHER" id="PTHR43046">
    <property type="entry name" value="GDP-MANNOSE MANNOSYL HYDROLASE"/>
    <property type="match status" value="1"/>
</dbReference>
<sequence>MIVEDRYPQNKLLHILPMAEPIIPVEDQDVPLIFTQVIATYHGKYLFIYNRNRKWWELPGGGIEPGETPLDCALRELQEESSQIAKTASCLGVLKVHLSERNAYEYAAVYTVELDDQQPFIPNNEADRILFCAHPDELDGSMSSWSHTIFSFFVKI</sequence>
<keyword evidence="2 4" id="KW-0378">Hydrolase</keyword>
<dbReference type="Proteomes" id="UP000594468">
    <property type="component" value="Chromosome"/>
</dbReference>
<evidence type="ECO:0000313" key="4">
    <source>
        <dbReference type="EMBL" id="QPC82787.1"/>
    </source>
</evidence>
<dbReference type="PRINTS" id="PR00502">
    <property type="entry name" value="NUDIXFAMILY"/>
</dbReference>
<dbReference type="GO" id="GO:0016787">
    <property type="term" value="F:hydrolase activity"/>
    <property type="evidence" value="ECO:0007669"/>
    <property type="project" value="UniProtKB-KW"/>
</dbReference>
<dbReference type="Gene3D" id="3.90.79.10">
    <property type="entry name" value="Nucleoside Triphosphate Pyrophosphohydrolase"/>
    <property type="match status" value="1"/>
</dbReference>
<dbReference type="AlphaFoldDB" id="A0A7S8E9F9"/>
<dbReference type="SUPFAM" id="SSF55811">
    <property type="entry name" value="Nudix"/>
    <property type="match status" value="1"/>
</dbReference>
<dbReference type="InterPro" id="IPR020476">
    <property type="entry name" value="Nudix_hydrolase"/>
</dbReference>
<feature type="domain" description="Nudix hydrolase" evidence="3">
    <location>
        <begin position="31"/>
        <end position="155"/>
    </location>
</feature>
<dbReference type="InterPro" id="IPR015797">
    <property type="entry name" value="NUDIX_hydrolase-like_dom_sf"/>
</dbReference>
<dbReference type="InterPro" id="IPR000086">
    <property type="entry name" value="NUDIX_hydrolase_dom"/>
</dbReference>
<evidence type="ECO:0000313" key="5">
    <source>
        <dbReference type="Proteomes" id="UP000594468"/>
    </source>
</evidence>